<dbReference type="PANTHER" id="PTHR10639">
    <property type="entry name" value="CLATHRIN LIGHT CHAIN"/>
    <property type="match status" value="1"/>
</dbReference>
<dbReference type="InterPro" id="IPR000996">
    <property type="entry name" value="Clathrin_L-chain"/>
</dbReference>
<evidence type="ECO:0000256" key="4">
    <source>
        <dbReference type="ARBA" id="ARBA00023176"/>
    </source>
</evidence>
<dbReference type="PANTHER" id="PTHR10639:SF7">
    <property type="entry name" value="CLATHRIN LIGHT CHAIN"/>
    <property type="match status" value="1"/>
</dbReference>
<keyword evidence="5 6" id="KW-0968">Cytoplasmic vesicle</keyword>
<feature type="region of interest" description="Disordered" evidence="7">
    <location>
        <begin position="101"/>
        <end position="130"/>
    </location>
</feature>
<comment type="similarity">
    <text evidence="2 6">Belongs to the clathrin light chain family.</text>
</comment>
<protein>
    <recommendedName>
        <fullName evidence="6">Clathrin light chain</fullName>
    </recommendedName>
</protein>
<dbReference type="GO" id="GO:0032050">
    <property type="term" value="F:clathrin heavy chain binding"/>
    <property type="evidence" value="ECO:0007669"/>
    <property type="project" value="TreeGrafter"/>
</dbReference>
<evidence type="ECO:0000256" key="3">
    <source>
        <dbReference type="ARBA" id="ARBA00023136"/>
    </source>
</evidence>
<evidence type="ECO:0000256" key="5">
    <source>
        <dbReference type="ARBA" id="ARBA00023329"/>
    </source>
</evidence>
<dbReference type="GO" id="GO:0006886">
    <property type="term" value="P:intracellular protein transport"/>
    <property type="evidence" value="ECO:0007669"/>
    <property type="project" value="InterPro"/>
</dbReference>
<dbReference type="OrthoDB" id="5512at2759"/>
<evidence type="ECO:0000313" key="8">
    <source>
        <dbReference type="EMBL" id="RKP14261.1"/>
    </source>
</evidence>
<feature type="compositionally biased region" description="Basic and acidic residues" evidence="7">
    <location>
        <begin position="79"/>
        <end position="88"/>
    </location>
</feature>
<accession>A0A4P9Y7L7</accession>
<organism evidence="8 9">
    <name type="scientific">Piptocephalis cylindrospora</name>
    <dbReference type="NCBI Taxonomy" id="1907219"/>
    <lineage>
        <taxon>Eukaryota</taxon>
        <taxon>Fungi</taxon>
        <taxon>Fungi incertae sedis</taxon>
        <taxon>Zoopagomycota</taxon>
        <taxon>Zoopagomycotina</taxon>
        <taxon>Zoopagomycetes</taxon>
        <taxon>Zoopagales</taxon>
        <taxon>Piptocephalidaceae</taxon>
        <taxon>Piptocephalis</taxon>
    </lineage>
</organism>
<comment type="subcellular location">
    <subcellularLocation>
        <location evidence="1 6">Cytoplasmic vesicle membrane</location>
        <topology evidence="1 6">Peripheral membrane protein</topology>
        <orientation evidence="1 6">Cytoplasmic side</orientation>
    </subcellularLocation>
    <subcellularLocation>
        <location evidence="6">Membrane</location>
        <location evidence="6">Coated pit</location>
        <topology evidence="6">Peripheral membrane protein</topology>
        <orientation evidence="6">Cytoplasmic side</orientation>
    </subcellularLocation>
    <text evidence="6">Cytoplasmic face of coated pits and vesicles.</text>
</comment>
<dbReference type="Pfam" id="PF01086">
    <property type="entry name" value="Clathrin_lg_ch"/>
    <property type="match status" value="1"/>
</dbReference>
<dbReference type="Proteomes" id="UP000267251">
    <property type="component" value="Unassembled WGS sequence"/>
</dbReference>
<comment type="function">
    <text evidence="6">Clathrin is the major protein of the polyhedral coat of coated pits and vesicles.</text>
</comment>
<sequence length="251" mass="27260">MSDFPDFSSNSPKDTRSLADDPEADFLARERAALGTDADFITGQDTALPASGSGSSPVGDDFSGFEAAATSPRGDGDEDVAKFEHEFPDVDVAAPSTVSAYSGSIADNPGAGAETVEKFGSAPTESPFIREWREKQASVIAEREAKAAEAKAHTQESARKALDRFYEDYNAKKAKNIERNRERQEEEGHEYESGNLWERVCQLSGIGERGESKVESGSVRPAQGVRDKARMRQVLLDLRRDPRAPGLVKSE</sequence>
<evidence type="ECO:0000256" key="1">
    <source>
        <dbReference type="ARBA" id="ARBA00004180"/>
    </source>
</evidence>
<evidence type="ECO:0000313" key="9">
    <source>
        <dbReference type="Proteomes" id="UP000267251"/>
    </source>
</evidence>
<reference evidence="9" key="1">
    <citation type="journal article" date="2018" name="Nat. Microbiol.">
        <title>Leveraging single-cell genomics to expand the fungal tree of life.</title>
        <authorList>
            <person name="Ahrendt S.R."/>
            <person name="Quandt C.A."/>
            <person name="Ciobanu D."/>
            <person name="Clum A."/>
            <person name="Salamov A."/>
            <person name="Andreopoulos B."/>
            <person name="Cheng J.F."/>
            <person name="Woyke T."/>
            <person name="Pelin A."/>
            <person name="Henrissat B."/>
            <person name="Reynolds N.K."/>
            <person name="Benny G.L."/>
            <person name="Smith M.E."/>
            <person name="James T.Y."/>
            <person name="Grigoriev I.V."/>
        </authorList>
    </citation>
    <scope>NUCLEOTIDE SEQUENCE [LARGE SCALE GENOMIC DNA]</scope>
</reference>
<dbReference type="GO" id="GO:0030130">
    <property type="term" value="C:clathrin coat of trans-Golgi network vesicle"/>
    <property type="evidence" value="ECO:0007669"/>
    <property type="project" value="InterPro"/>
</dbReference>
<keyword evidence="4 6" id="KW-0168">Coated pit</keyword>
<dbReference type="GO" id="GO:0030132">
    <property type="term" value="C:clathrin coat of coated pit"/>
    <property type="evidence" value="ECO:0007669"/>
    <property type="project" value="InterPro"/>
</dbReference>
<keyword evidence="9" id="KW-1185">Reference proteome</keyword>
<dbReference type="GO" id="GO:0005198">
    <property type="term" value="F:structural molecule activity"/>
    <property type="evidence" value="ECO:0007669"/>
    <property type="project" value="InterPro"/>
</dbReference>
<keyword evidence="3 6" id="KW-0472">Membrane</keyword>
<evidence type="ECO:0000256" key="6">
    <source>
        <dbReference type="RuleBase" id="RU363137"/>
    </source>
</evidence>
<feature type="region of interest" description="Disordered" evidence="7">
    <location>
        <begin position="1"/>
        <end position="88"/>
    </location>
</feature>
<dbReference type="EMBL" id="KZ987860">
    <property type="protein sequence ID" value="RKP14261.1"/>
    <property type="molecule type" value="Genomic_DNA"/>
</dbReference>
<gene>
    <name evidence="8" type="ORF">BJ684DRAFT_19314</name>
</gene>
<dbReference type="AlphaFoldDB" id="A0A4P9Y7L7"/>
<proteinExistence type="inferred from homology"/>
<evidence type="ECO:0000256" key="7">
    <source>
        <dbReference type="SAM" id="MobiDB-lite"/>
    </source>
</evidence>
<name>A0A4P9Y7L7_9FUNG</name>
<dbReference type="GO" id="GO:0072583">
    <property type="term" value="P:clathrin-dependent endocytosis"/>
    <property type="evidence" value="ECO:0007669"/>
    <property type="project" value="TreeGrafter"/>
</dbReference>
<evidence type="ECO:0000256" key="2">
    <source>
        <dbReference type="ARBA" id="ARBA00005263"/>
    </source>
</evidence>